<keyword evidence="2" id="KW-1185">Reference proteome</keyword>
<dbReference type="Proteomes" id="UP000234323">
    <property type="component" value="Unassembled WGS sequence"/>
</dbReference>
<proteinExistence type="predicted"/>
<evidence type="ECO:0000313" key="1">
    <source>
        <dbReference type="EMBL" id="PKY63410.1"/>
    </source>
</evidence>
<sequence>MKQEVDEVCNIMYSKPLTDKHLTYLYNRVVIPKLDFWTILSDLELNRIISSYKKMIKDKVKLSKDVPNVVLYSNQLIGMTNIIEYQLQSQVTTNALVE</sequence>
<dbReference type="AlphaFoldDB" id="A0A2I1HX02"/>
<name>A0A2I1HX02_9GLOM</name>
<comment type="caution">
    <text evidence="1">The sequence shown here is derived from an EMBL/GenBank/DDBJ whole genome shotgun (WGS) entry which is preliminary data.</text>
</comment>
<protein>
    <submittedName>
        <fullName evidence="1">Uncharacterized protein</fullName>
    </submittedName>
</protein>
<accession>A0A2I1HX02</accession>
<gene>
    <name evidence="1" type="ORF">RhiirA4_492248</name>
</gene>
<dbReference type="EMBL" id="LLXI01010187">
    <property type="protein sequence ID" value="PKY63410.1"/>
    <property type="molecule type" value="Genomic_DNA"/>
</dbReference>
<reference evidence="1 2" key="1">
    <citation type="submission" date="2015-10" db="EMBL/GenBank/DDBJ databases">
        <title>Genome analyses suggest a sexual origin of heterokaryosis in a supposedly ancient asexual fungus.</title>
        <authorList>
            <person name="Ropars J."/>
            <person name="Sedzielewska K."/>
            <person name="Noel J."/>
            <person name="Charron P."/>
            <person name="Farinelli L."/>
            <person name="Marton T."/>
            <person name="Kruger M."/>
            <person name="Pelin A."/>
            <person name="Brachmann A."/>
            <person name="Corradi N."/>
        </authorList>
    </citation>
    <scope>NUCLEOTIDE SEQUENCE [LARGE SCALE GENOMIC DNA]</scope>
    <source>
        <strain evidence="1 2">A4</strain>
    </source>
</reference>
<organism evidence="1 2">
    <name type="scientific">Rhizophagus irregularis</name>
    <dbReference type="NCBI Taxonomy" id="588596"/>
    <lineage>
        <taxon>Eukaryota</taxon>
        <taxon>Fungi</taxon>
        <taxon>Fungi incertae sedis</taxon>
        <taxon>Mucoromycota</taxon>
        <taxon>Glomeromycotina</taxon>
        <taxon>Glomeromycetes</taxon>
        <taxon>Glomerales</taxon>
        <taxon>Glomeraceae</taxon>
        <taxon>Rhizophagus</taxon>
    </lineage>
</organism>
<evidence type="ECO:0000313" key="2">
    <source>
        <dbReference type="Proteomes" id="UP000234323"/>
    </source>
</evidence>